<dbReference type="AlphaFoldDB" id="A0A9D1P2T5"/>
<reference evidence="1" key="2">
    <citation type="journal article" date="2021" name="PeerJ">
        <title>Extensive microbial diversity within the chicken gut microbiome revealed by metagenomics and culture.</title>
        <authorList>
            <person name="Gilroy R."/>
            <person name="Ravi A."/>
            <person name="Getino M."/>
            <person name="Pursley I."/>
            <person name="Horton D.L."/>
            <person name="Alikhan N.F."/>
            <person name="Baker D."/>
            <person name="Gharbi K."/>
            <person name="Hall N."/>
            <person name="Watson M."/>
            <person name="Adriaenssens E.M."/>
            <person name="Foster-Nyarko E."/>
            <person name="Jarju S."/>
            <person name="Secka A."/>
            <person name="Antonio M."/>
            <person name="Oren A."/>
            <person name="Chaudhuri R.R."/>
            <person name="La Ragione R."/>
            <person name="Hildebrand F."/>
            <person name="Pallen M.J."/>
        </authorList>
    </citation>
    <scope>NUCLEOTIDE SEQUENCE</scope>
    <source>
        <strain evidence="1">CHK188-20938</strain>
    </source>
</reference>
<dbReference type="InterPro" id="IPR045507">
    <property type="entry name" value="DUF6483"/>
</dbReference>
<organism evidence="1 2">
    <name type="scientific">Candidatus Scatomonas pullistercoris</name>
    <dbReference type="NCBI Taxonomy" id="2840920"/>
    <lineage>
        <taxon>Bacteria</taxon>
        <taxon>Bacillati</taxon>
        <taxon>Bacillota</taxon>
        <taxon>Clostridia</taxon>
        <taxon>Lachnospirales</taxon>
        <taxon>Lachnospiraceae</taxon>
        <taxon>Lachnospiraceae incertae sedis</taxon>
        <taxon>Candidatus Scatomonas</taxon>
    </lineage>
</organism>
<comment type="caution">
    <text evidence="1">The sequence shown here is derived from an EMBL/GenBank/DDBJ whole genome shotgun (WGS) entry which is preliminary data.</text>
</comment>
<evidence type="ECO:0000313" key="1">
    <source>
        <dbReference type="EMBL" id="HIV24649.1"/>
    </source>
</evidence>
<reference evidence="1" key="1">
    <citation type="submission" date="2020-10" db="EMBL/GenBank/DDBJ databases">
        <authorList>
            <person name="Gilroy R."/>
        </authorList>
    </citation>
    <scope>NUCLEOTIDE SEQUENCE</scope>
    <source>
        <strain evidence="1">CHK188-20938</strain>
    </source>
</reference>
<sequence length="130" mass="14884">MDYEQDYIMRMVRDMARMIGKMLLGRENPEYVLPEKEDAYGESDRMYLHLTALADAGEINQAENELSDYLEGGSGSSGELRTALGFYMHINEFSNDFLDEHDYSREEIYQGVEDLSARFGVSGLNIHLPN</sequence>
<name>A0A9D1P2T5_9FIRM</name>
<dbReference type="EMBL" id="DVOO01000009">
    <property type="protein sequence ID" value="HIV24649.1"/>
    <property type="molecule type" value="Genomic_DNA"/>
</dbReference>
<gene>
    <name evidence="1" type="ORF">IAB71_02490</name>
</gene>
<protein>
    <submittedName>
        <fullName evidence="1">Uncharacterized protein</fullName>
    </submittedName>
</protein>
<accession>A0A9D1P2T5</accession>
<dbReference type="Pfam" id="PF20092">
    <property type="entry name" value="DUF6483"/>
    <property type="match status" value="1"/>
</dbReference>
<dbReference type="Proteomes" id="UP000824169">
    <property type="component" value="Unassembled WGS sequence"/>
</dbReference>
<proteinExistence type="predicted"/>
<evidence type="ECO:0000313" key="2">
    <source>
        <dbReference type="Proteomes" id="UP000824169"/>
    </source>
</evidence>